<sequence>MESSAKPPRSGKKHPLLAPYSNPALNNRHLGYIPQIESIRDTGHWASCDHLICRCPSWPDHMEDAFWKAHEMLDEQGLLCRAPQRDPDTPFSKEQRISAIIKQETGELKSRMQVSTHIQIWRHMLWGEIKSKTFHPGDLYKVMMLGKRKAISDMKMEGLGLDEVELQNVRVRVQRELARVKNHAEKRRLEDEIWRNAILGISEKEAVGWAKQLENLALSFLVGLCCLTEE</sequence>
<name>A0A8H4WAW1_9HELO</name>
<evidence type="ECO:0000313" key="4">
    <source>
        <dbReference type="EMBL" id="KAF4637304.1"/>
    </source>
</evidence>
<dbReference type="InterPro" id="IPR038096">
    <property type="entry name" value="TEA/ATTS_sf"/>
</dbReference>
<comment type="similarity">
    <text evidence="1">Belongs to the TEC1 family.</text>
</comment>
<feature type="region of interest" description="Disordered" evidence="2">
    <location>
        <begin position="1"/>
        <end position="20"/>
    </location>
</feature>
<dbReference type="Gene3D" id="6.10.20.40">
    <property type="entry name" value="TEA/ATTS domain"/>
    <property type="match status" value="1"/>
</dbReference>
<comment type="caution">
    <text evidence="4">The sequence shown here is derived from an EMBL/GenBank/DDBJ whole genome shotgun (WGS) entry which is preliminary data.</text>
</comment>
<organism evidence="4 5">
    <name type="scientific">Cudoniella acicularis</name>
    <dbReference type="NCBI Taxonomy" id="354080"/>
    <lineage>
        <taxon>Eukaryota</taxon>
        <taxon>Fungi</taxon>
        <taxon>Dikarya</taxon>
        <taxon>Ascomycota</taxon>
        <taxon>Pezizomycotina</taxon>
        <taxon>Leotiomycetes</taxon>
        <taxon>Helotiales</taxon>
        <taxon>Tricladiaceae</taxon>
        <taxon>Cudoniella</taxon>
    </lineage>
</organism>
<protein>
    <recommendedName>
        <fullName evidence="3">TEA domain-containing protein</fullName>
    </recommendedName>
</protein>
<accession>A0A8H4WAW1</accession>
<evidence type="ECO:0000256" key="1">
    <source>
        <dbReference type="ARBA" id="ARBA00008421"/>
    </source>
</evidence>
<dbReference type="SMART" id="SM00426">
    <property type="entry name" value="TEA"/>
    <property type="match status" value="1"/>
</dbReference>
<dbReference type="Proteomes" id="UP000566819">
    <property type="component" value="Unassembled WGS sequence"/>
</dbReference>
<evidence type="ECO:0000313" key="5">
    <source>
        <dbReference type="Proteomes" id="UP000566819"/>
    </source>
</evidence>
<gene>
    <name evidence="4" type="ORF">G7Y89_g781</name>
</gene>
<reference evidence="4 5" key="1">
    <citation type="submission" date="2020-03" db="EMBL/GenBank/DDBJ databases">
        <title>Draft Genome Sequence of Cudoniella acicularis.</title>
        <authorList>
            <person name="Buettner E."/>
            <person name="Kellner H."/>
        </authorList>
    </citation>
    <scope>NUCLEOTIDE SEQUENCE [LARGE SCALE GENOMIC DNA]</scope>
    <source>
        <strain evidence="4 5">DSM 108380</strain>
    </source>
</reference>
<dbReference type="GO" id="GO:0003700">
    <property type="term" value="F:DNA-binding transcription factor activity"/>
    <property type="evidence" value="ECO:0007669"/>
    <property type="project" value="InterPro"/>
</dbReference>
<keyword evidence="5" id="KW-1185">Reference proteome</keyword>
<dbReference type="EMBL" id="JAAMPI010000027">
    <property type="protein sequence ID" value="KAF4637304.1"/>
    <property type="molecule type" value="Genomic_DNA"/>
</dbReference>
<dbReference type="OrthoDB" id="10006572at2759"/>
<dbReference type="Pfam" id="PF01285">
    <property type="entry name" value="TEA"/>
    <property type="match status" value="1"/>
</dbReference>
<evidence type="ECO:0000259" key="3">
    <source>
        <dbReference type="SMART" id="SM00426"/>
    </source>
</evidence>
<dbReference type="AlphaFoldDB" id="A0A8H4WAW1"/>
<dbReference type="InterPro" id="IPR000818">
    <property type="entry name" value="TEA/ATTS_dom"/>
</dbReference>
<proteinExistence type="inferred from homology"/>
<evidence type="ECO:0000256" key="2">
    <source>
        <dbReference type="SAM" id="MobiDB-lite"/>
    </source>
</evidence>
<feature type="domain" description="TEA" evidence="3">
    <location>
        <begin position="49"/>
        <end position="121"/>
    </location>
</feature>